<protein>
    <recommendedName>
        <fullName evidence="5">SMP-30/Gluconolactonase/LRE-like region domain-containing protein</fullName>
    </recommendedName>
</protein>
<reference evidence="3 4" key="1">
    <citation type="submission" date="2016-06" db="EMBL/GenBank/DDBJ databases">
        <authorList>
            <person name="Kjaerup R.B."/>
            <person name="Dalgaard T.S."/>
            <person name="Juul-Madsen H.R."/>
        </authorList>
    </citation>
    <scope>NUCLEOTIDE SEQUENCE [LARGE SCALE GENOMIC DNA]</scope>
    <source>
        <strain evidence="3 4">1245139.5</strain>
    </source>
</reference>
<name>A0A1A3N3W7_MYCAS</name>
<feature type="signal peptide" evidence="2">
    <location>
        <begin position="1"/>
        <end position="38"/>
    </location>
</feature>
<evidence type="ECO:0000256" key="1">
    <source>
        <dbReference type="SAM" id="MobiDB-lite"/>
    </source>
</evidence>
<dbReference type="SUPFAM" id="SSF50974">
    <property type="entry name" value="Nitrous oxide reductase, N-terminal domain"/>
    <property type="match status" value="1"/>
</dbReference>
<comment type="caution">
    <text evidence="3">The sequence shown here is derived from an EMBL/GenBank/DDBJ whole genome shotgun (WGS) entry which is preliminary data.</text>
</comment>
<dbReference type="Proteomes" id="UP000093629">
    <property type="component" value="Unassembled WGS sequence"/>
</dbReference>
<dbReference type="PROSITE" id="PS51257">
    <property type="entry name" value="PROKAR_LIPOPROTEIN"/>
    <property type="match status" value="1"/>
</dbReference>
<feature type="region of interest" description="Disordered" evidence="1">
    <location>
        <begin position="54"/>
        <end position="78"/>
    </location>
</feature>
<dbReference type="InterPro" id="IPR011045">
    <property type="entry name" value="N2O_reductase_N"/>
</dbReference>
<gene>
    <name evidence="3" type="ORF">A5636_05255</name>
</gene>
<sequence>MRRGIGLRRIVRGYLPWVIRKPLVALVLLAAACGHNDAALMPAGSTTTGMLPRGVATEGNRPPANRLPTAAEPQKGPPLSAAAVGRTIAVGNTPEGLAVDAKTRTVAVATHDPNALVLVDADSGTITGRLPLPGRVRHLQLAAPGGPLLVPVESADCLVRVDLPQGPAHAPIRTGTEPHDAAAASNGTVFVANELGGTVTVLRGEQIVKVFTDSVQPAGTAAVGTSIGVLDVRKNDLTVYDADRMTIVGATPAGDGPTHLVADRHGRMIAADTRGDAVRVFTPLPVPHEVASIRQSGGPYGIAYDWARDRLWVASSGTNEVVGYYMGGDTPSQVQRFPTVQNPYTLGVDSDTGRLYVAGVSAGVIQVIDAAP</sequence>
<dbReference type="Gene3D" id="2.130.10.10">
    <property type="entry name" value="YVTN repeat-like/Quinoprotein amine dehydrogenase"/>
    <property type="match status" value="2"/>
</dbReference>
<dbReference type="PANTHER" id="PTHR47197">
    <property type="entry name" value="PROTEIN NIRF"/>
    <property type="match status" value="1"/>
</dbReference>
<evidence type="ECO:0008006" key="5">
    <source>
        <dbReference type="Google" id="ProtNLM"/>
    </source>
</evidence>
<dbReference type="PANTHER" id="PTHR47197:SF3">
    <property type="entry name" value="DIHYDRO-HEME D1 DEHYDROGENASE"/>
    <property type="match status" value="1"/>
</dbReference>
<dbReference type="AlphaFoldDB" id="A0A1A3N3W7"/>
<organism evidence="3 4">
    <name type="scientific">Mycobacterium asiaticum</name>
    <dbReference type="NCBI Taxonomy" id="1790"/>
    <lineage>
        <taxon>Bacteria</taxon>
        <taxon>Bacillati</taxon>
        <taxon>Actinomycetota</taxon>
        <taxon>Actinomycetes</taxon>
        <taxon>Mycobacteriales</taxon>
        <taxon>Mycobacteriaceae</taxon>
        <taxon>Mycobacterium</taxon>
    </lineage>
</organism>
<dbReference type="EMBL" id="LZLQ01000080">
    <property type="protein sequence ID" value="OBK15749.1"/>
    <property type="molecule type" value="Genomic_DNA"/>
</dbReference>
<dbReference type="InterPro" id="IPR051200">
    <property type="entry name" value="Host-pathogen_enzymatic-act"/>
</dbReference>
<evidence type="ECO:0000313" key="4">
    <source>
        <dbReference type="Proteomes" id="UP000093629"/>
    </source>
</evidence>
<dbReference type="InterPro" id="IPR015943">
    <property type="entry name" value="WD40/YVTN_repeat-like_dom_sf"/>
</dbReference>
<keyword evidence="2" id="KW-0732">Signal</keyword>
<accession>A0A1A3N3W7</accession>
<proteinExistence type="predicted"/>
<keyword evidence="4" id="KW-1185">Reference proteome</keyword>
<evidence type="ECO:0000313" key="3">
    <source>
        <dbReference type="EMBL" id="OBK15749.1"/>
    </source>
</evidence>
<evidence type="ECO:0000256" key="2">
    <source>
        <dbReference type="SAM" id="SignalP"/>
    </source>
</evidence>
<feature type="chain" id="PRO_5039530711" description="SMP-30/Gluconolactonase/LRE-like region domain-containing protein" evidence="2">
    <location>
        <begin position="39"/>
        <end position="372"/>
    </location>
</feature>